<protein>
    <submittedName>
        <fullName evidence="3">C1 family peptidase</fullName>
    </submittedName>
</protein>
<dbReference type="RefSeq" id="WP_314511214.1">
    <property type="nucleotide sequence ID" value="NZ_JASJOU010000004.1"/>
</dbReference>
<keyword evidence="4" id="KW-1185">Reference proteome</keyword>
<evidence type="ECO:0000313" key="3">
    <source>
        <dbReference type="EMBL" id="MDJ1501657.1"/>
    </source>
</evidence>
<proteinExistence type="predicted"/>
<dbReference type="AlphaFoldDB" id="A0AAE3R4Y3"/>
<dbReference type="Pfam" id="PF00112">
    <property type="entry name" value="Peptidase_C1"/>
    <property type="match status" value="1"/>
</dbReference>
<dbReference type="GO" id="GO:0008234">
    <property type="term" value="F:cysteine-type peptidase activity"/>
    <property type="evidence" value="ECO:0007669"/>
    <property type="project" value="InterPro"/>
</dbReference>
<comment type="caution">
    <text evidence="3">The sequence shown here is derived from an EMBL/GenBank/DDBJ whole genome shotgun (WGS) entry which is preliminary data.</text>
</comment>
<reference evidence="3" key="1">
    <citation type="submission" date="2023-05" db="EMBL/GenBank/DDBJ databases">
        <authorList>
            <person name="Zhang X."/>
        </authorList>
    </citation>
    <scope>NUCLEOTIDE SEQUENCE</scope>
    <source>
        <strain evidence="3">BD1B2-1</strain>
    </source>
</reference>
<organism evidence="3 4">
    <name type="scientific">Xanthocytophaga agilis</name>
    <dbReference type="NCBI Taxonomy" id="3048010"/>
    <lineage>
        <taxon>Bacteria</taxon>
        <taxon>Pseudomonadati</taxon>
        <taxon>Bacteroidota</taxon>
        <taxon>Cytophagia</taxon>
        <taxon>Cytophagales</taxon>
        <taxon>Rhodocytophagaceae</taxon>
        <taxon>Xanthocytophaga</taxon>
    </lineage>
</organism>
<sequence>MADSTQKPTPDQTLDVRPDTLDFRDKMYEANLYEVPTKISLDEYKQWNIPILDQGKEGACTGFGLATVANYLLRRRKIVPDPKSVSPRMLYEMAKRYDEWPGEQYAGSSARGAMKGWYKHGVCSDECWPYKKEETEFRLTDERTSDALRRPLGAYYRVNHKDLVAMHAAMAEVGILYATAKVHSGWREVDTTTGIIPYEDVFPVGGHAFAIVAYDEKGFWIQNSWGEDWGQKGFGLITYDDWMENGTDVWVARLGAPVILKKALSTAISHSAAAGKSEAYSYADLRPHIISLGNNGLLNPGGNFGTSEAEVKAIFEDDFPRVTAKWAKKRLLLYAHGGLVSESGAVQRLADYRPSLLEKEIYPVSFIWHTDIWSTITNILKDALQQRKPEGWLDSAKDFMLDRLDDALEPLARTLTGKAQWKEMKENALLATTQTKGGAYLALEHIKHLADKYEEDFEIHLVGHSAGSIFHAPIIRLLTSKGKINSGPMRGQTGYGLKIASCTLWAPACTIDVFKENYLPAIKNKTVNRFALFTLTDQVEQDDHCANIYHKSLLYLVSNALEDKMHIPWFLKDKESGTPLLGMEKWIQQDPELLKLFSQKGADWILSPNTAPDGSPDHSTARAHGAFDDDLPTVNATLARILGQRELHGEKLIINRSASSLQEKRIKLFQQS</sequence>
<dbReference type="GO" id="GO:0006508">
    <property type="term" value="P:proteolysis"/>
    <property type="evidence" value="ECO:0007669"/>
    <property type="project" value="InterPro"/>
</dbReference>
<dbReference type="Gene3D" id="3.90.70.10">
    <property type="entry name" value="Cysteine proteinases"/>
    <property type="match status" value="1"/>
</dbReference>
<dbReference type="SUPFAM" id="SSF54001">
    <property type="entry name" value="Cysteine proteinases"/>
    <property type="match status" value="1"/>
</dbReference>
<evidence type="ECO:0000259" key="2">
    <source>
        <dbReference type="Pfam" id="PF00112"/>
    </source>
</evidence>
<feature type="region of interest" description="Disordered" evidence="1">
    <location>
        <begin position="607"/>
        <end position="626"/>
    </location>
</feature>
<feature type="domain" description="Peptidase C1A papain C-terminal" evidence="2">
    <location>
        <begin position="49"/>
        <end position="238"/>
    </location>
</feature>
<dbReference type="CDD" id="cd02619">
    <property type="entry name" value="Peptidase_C1"/>
    <property type="match status" value="1"/>
</dbReference>
<accession>A0AAE3R4Y3</accession>
<gene>
    <name evidence="3" type="ORF">QNI22_13410</name>
</gene>
<name>A0AAE3R4Y3_9BACT</name>
<evidence type="ECO:0000313" key="4">
    <source>
        <dbReference type="Proteomes" id="UP001232063"/>
    </source>
</evidence>
<dbReference type="Proteomes" id="UP001232063">
    <property type="component" value="Unassembled WGS sequence"/>
</dbReference>
<evidence type="ECO:0000256" key="1">
    <source>
        <dbReference type="SAM" id="MobiDB-lite"/>
    </source>
</evidence>
<dbReference type="InterPro" id="IPR000668">
    <property type="entry name" value="Peptidase_C1A_C"/>
</dbReference>
<dbReference type="InterPro" id="IPR038765">
    <property type="entry name" value="Papain-like_cys_pep_sf"/>
</dbReference>
<dbReference type="EMBL" id="JASJOU010000004">
    <property type="protein sequence ID" value="MDJ1501657.1"/>
    <property type="molecule type" value="Genomic_DNA"/>
</dbReference>